<keyword evidence="2" id="KW-0813">Transport</keyword>
<sequence>MNFSLESYQQLIVLGAGFLIICIAASRIAPQFKRINLPVITGFLFTGIICGPYVLNLIPKESSIQLNFVNEVALSFIAFAAGAELYIRELRSKFRSIKWNTISQLLFTFGIGSTSIYFFSDIIPFMDGMQFVERLSVSILAGAIFVARSPTSAIAIINELRAKGPMTQTVLGVTVLTDFFVIILFAICYSFALSLTSGDNFNYLSLLILLLELSASFGLGWLLGQTLNWILNLRVIVHFKMAVIILIGYSVYLLDHFIAEYTQHYIGTELGIEPLIICIIASFFVTNYTKNKPEFLSILDKAFPIIYAAFFTLTGASLSLYALLDASLIAVIFFLIRLISIVAGNYLGGIMAEDPWPQIHLGWMPYITQAGVALGLTAVVSNSFPDFGQAFAAFIIAIIVINEVIGPPLFKYALTKIGENRNKGTFKFDGVRDAIILGFESQSVSLARQLMENGWKVQIATRKEKGSIEEPTGITINYIDGVSLDSLKEMKAEKSEAIVCLMSDQRNLEACELAYKHFGTPDLIVRLDDRSYFDKFLALGVRIVDPSTAIVSLLDHYVRSPQATSLLLGMEPGQDTRDMELLDPSLHGITLRDLRLPSDVLILSIQRSGQMIISHGFTRLRVGDVVTFVGSKESLDRMQLKFDHFN</sequence>
<feature type="transmembrane region" description="Helical" evidence="6">
    <location>
        <begin position="169"/>
        <end position="192"/>
    </location>
</feature>
<dbReference type="InterPro" id="IPR006037">
    <property type="entry name" value="RCK_C"/>
</dbReference>
<feature type="transmembrane region" description="Helical" evidence="6">
    <location>
        <begin position="235"/>
        <end position="254"/>
    </location>
</feature>
<keyword evidence="2" id="KW-0630">Potassium</keyword>
<dbReference type="InterPro" id="IPR036291">
    <property type="entry name" value="NAD(P)-bd_dom_sf"/>
</dbReference>
<evidence type="ECO:0000259" key="7">
    <source>
        <dbReference type="PROSITE" id="PS51202"/>
    </source>
</evidence>
<keyword evidence="3 6" id="KW-0812">Transmembrane</keyword>
<feature type="transmembrane region" description="Helical" evidence="6">
    <location>
        <begin position="204"/>
        <end position="223"/>
    </location>
</feature>
<dbReference type="Gene3D" id="3.30.70.1450">
    <property type="entry name" value="Regulator of K+ conductance, C-terminal domain"/>
    <property type="match status" value="1"/>
</dbReference>
<feature type="transmembrane region" description="Helical" evidence="6">
    <location>
        <begin position="99"/>
        <end position="119"/>
    </location>
</feature>
<dbReference type="Gene3D" id="3.40.50.720">
    <property type="entry name" value="NAD(P)-binding Rossmann-like Domain"/>
    <property type="match status" value="1"/>
</dbReference>
<protein>
    <submittedName>
        <fullName evidence="8">Cation:proton antiporter</fullName>
    </submittedName>
</protein>
<dbReference type="Pfam" id="PF02254">
    <property type="entry name" value="TrkA_N"/>
    <property type="match status" value="1"/>
</dbReference>
<evidence type="ECO:0000256" key="6">
    <source>
        <dbReference type="SAM" id="Phobius"/>
    </source>
</evidence>
<dbReference type="InterPro" id="IPR038770">
    <property type="entry name" value="Na+/solute_symporter_sf"/>
</dbReference>
<dbReference type="PROSITE" id="PS51202">
    <property type="entry name" value="RCK_C"/>
    <property type="match status" value="1"/>
</dbReference>
<dbReference type="PANTHER" id="PTHR43021">
    <property type="entry name" value="NA(+)/H(+) ANTIPORTER-RELATED"/>
    <property type="match status" value="1"/>
</dbReference>
<evidence type="ECO:0000256" key="1">
    <source>
        <dbReference type="ARBA" id="ARBA00004141"/>
    </source>
</evidence>
<feature type="transmembrane region" description="Helical" evidence="6">
    <location>
        <begin position="330"/>
        <end position="351"/>
    </location>
</feature>
<dbReference type="InterPro" id="IPR036721">
    <property type="entry name" value="RCK_C_sf"/>
</dbReference>
<dbReference type="PANTHER" id="PTHR43021:SF2">
    <property type="entry name" value="CATION_H+ EXCHANGER DOMAIN-CONTAINING PROTEIN"/>
    <property type="match status" value="1"/>
</dbReference>
<feature type="transmembrane region" description="Helical" evidence="6">
    <location>
        <begin position="390"/>
        <end position="414"/>
    </location>
</feature>
<organism evidence="8 9">
    <name type="scientific">Reichenbachiella ulvae</name>
    <dbReference type="NCBI Taxonomy" id="2980104"/>
    <lineage>
        <taxon>Bacteria</taxon>
        <taxon>Pseudomonadati</taxon>
        <taxon>Bacteroidota</taxon>
        <taxon>Cytophagia</taxon>
        <taxon>Cytophagales</taxon>
        <taxon>Reichenbachiellaceae</taxon>
        <taxon>Reichenbachiella</taxon>
    </lineage>
</organism>
<dbReference type="SUPFAM" id="SSF116726">
    <property type="entry name" value="TrkA C-terminal domain-like"/>
    <property type="match status" value="1"/>
</dbReference>
<feature type="transmembrane region" description="Helical" evidence="6">
    <location>
        <begin position="266"/>
        <end position="285"/>
    </location>
</feature>
<dbReference type="Proteomes" id="UP001300692">
    <property type="component" value="Unassembled WGS sequence"/>
</dbReference>
<evidence type="ECO:0000256" key="3">
    <source>
        <dbReference type="ARBA" id="ARBA00022692"/>
    </source>
</evidence>
<keyword evidence="4 6" id="KW-1133">Transmembrane helix</keyword>
<comment type="caution">
    <text evidence="8">The sequence shown here is derived from an EMBL/GenBank/DDBJ whole genome shotgun (WGS) entry which is preliminary data.</text>
</comment>
<keyword evidence="9" id="KW-1185">Reference proteome</keyword>
<name>A0ABT3CY22_9BACT</name>
<evidence type="ECO:0000256" key="4">
    <source>
        <dbReference type="ARBA" id="ARBA00022989"/>
    </source>
</evidence>
<dbReference type="EMBL" id="JAOYOD010000001">
    <property type="protein sequence ID" value="MCV9388593.1"/>
    <property type="molecule type" value="Genomic_DNA"/>
</dbReference>
<evidence type="ECO:0000256" key="5">
    <source>
        <dbReference type="ARBA" id="ARBA00023136"/>
    </source>
</evidence>
<keyword evidence="2" id="KW-0633">Potassium transport</keyword>
<dbReference type="InterPro" id="IPR006153">
    <property type="entry name" value="Cation/H_exchanger_TM"/>
</dbReference>
<evidence type="ECO:0000313" key="8">
    <source>
        <dbReference type="EMBL" id="MCV9388593.1"/>
    </source>
</evidence>
<accession>A0ABT3CY22</accession>
<keyword evidence="5 6" id="KW-0472">Membrane</keyword>
<dbReference type="RefSeq" id="WP_264139471.1">
    <property type="nucleotide sequence ID" value="NZ_JAOYOD010000001.1"/>
</dbReference>
<evidence type="ECO:0000313" key="9">
    <source>
        <dbReference type="Proteomes" id="UP001300692"/>
    </source>
</evidence>
<feature type="transmembrane region" description="Helical" evidence="6">
    <location>
        <begin position="67"/>
        <end position="87"/>
    </location>
</feature>
<evidence type="ECO:0000256" key="2">
    <source>
        <dbReference type="ARBA" id="ARBA00022538"/>
    </source>
</evidence>
<feature type="transmembrane region" description="Helical" evidence="6">
    <location>
        <begin position="305"/>
        <end position="324"/>
    </location>
</feature>
<dbReference type="SUPFAM" id="SSF51735">
    <property type="entry name" value="NAD(P)-binding Rossmann-fold domains"/>
    <property type="match status" value="1"/>
</dbReference>
<keyword evidence="2" id="KW-0406">Ion transport</keyword>
<dbReference type="Pfam" id="PF02080">
    <property type="entry name" value="TrkA_C"/>
    <property type="match status" value="1"/>
</dbReference>
<comment type="subcellular location">
    <subcellularLocation>
        <location evidence="1">Membrane</location>
        <topology evidence="1">Multi-pass membrane protein</topology>
    </subcellularLocation>
</comment>
<reference evidence="8 9" key="1">
    <citation type="submission" date="2022-10" db="EMBL/GenBank/DDBJ databases">
        <title>Comparative genomics and taxonomic characterization of three novel marine species of genus Reichenbachiella exhibiting antioxidant and polysaccharide degradation activities.</title>
        <authorList>
            <person name="Muhammad N."/>
            <person name="Lee Y.-J."/>
            <person name="Ko J."/>
            <person name="Kim S.-G."/>
        </authorList>
    </citation>
    <scope>NUCLEOTIDE SEQUENCE [LARGE SCALE GENOMIC DNA]</scope>
    <source>
        <strain evidence="8 9">ABR2-5</strain>
    </source>
</reference>
<feature type="transmembrane region" description="Helical" evidence="6">
    <location>
        <begin position="139"/>
        <end position="157"/>
    </location>
</feature>
<gene>
    <name evidence="8" type="ORF">N7U62_18045</name>
</gene>
<feature type="transmembrane region" description="Helical" evidence="6">
    <location>
        <begin position="37"/>
        <end position="55"/>
    </location>
</feature>
<dbReference type="InterPro" id="IPR003148">
    <property type="entry name" value="RCK_N"/>
</dbReference>
<feature type="domain" description="RCK C-terminal" evidence="7">
    <location>
        <begin position="563"/>
        <end position="644"/>
    </location>
</feature>
<feature type="transmembrane region" description="Helical" evidence="6">
    <location>
        <begin position="12"/>
        <end position="30"/>
    </location>
</feature>
<proteinExistence type="predicted"/>
<dbReference type="Pfam" id="PF00999">
    <property type="entry name" value="Na_H_Exchanger"/>
    <property type="match status" value="1"/>
</dbReference>
<dbReference type="Gene3D" id="1.20.1530.20">
    <property type="match status" value="1"/>
</dbReference>
<feature type="transmembrane region" description="Helical" evidence="6">
    <location>
        <begin position="363"/>
        <end position="384"/>
    </location>
</feature>